<dbReference type="InterPro" id="IPR026968">
    <property type="entry name" value="PcaD/CatD"/>
</dbReference>
<gene>
    <name evidence="3" type="primary">pcaD</name>
    <name evidence="3" type="ORF">KHA94_19705</name>
</gene>
<evidence type="ECO:0000256" key="1">
    <source>
        <dbReference type="ARBA" id="ARBA00008645"/>
    </source>
</evidence>
<dbReference type="PANTHER" id="PTHR43039">
    <property type="entry name" value="ESTERASE-RELATED"/>
    <property type="match status" value="1"/>
</dbReference>
<dbReference type="InterPro" id="IPR029058">
    <property type="entry name" value="AB_hydrolase_fold"/>
</dbReference>
<protein>
    <submittedName>
        <fullName evidence="3">3-oxoadipate enol-lactonase</fullName>
        <ecNumber evidence="3">3.1.1.24</ecNumber>
    </submittedName>
</protein>
<keyword evidence="4" id="KW-1185">Reference proteome</keyword>
<evidence type="ECO:0000259" key="2">
    <source>
        <dbReference type="Pfam" id="PF00561"/>
    </source>
</evidence>
<reference evidence="3 4" key="1">
    <citation type="submission" date="2021-05" db="EMBL/GenBank/DDBJ databases">
        <title>Novel Bacillus species.</title>
        <authorList>
            <person name="Liu G."/>
        </authorList>
    </citation>
    <scope>NUCLEOTIDE SEQUENCE [LARGE SCALE GENOMIC DNA]</scope>
    <source>
        <strain evidence="3 4">FJAT-49705</strain>
    </source>
</reference>
<dbReference type="SUPFAM" id="SSF53474">
    <property type="entry name" value="alpha/beta-Hydrolases"/>
    <property type="match status" value="1"/>
</dbReference>
<dbReference type="PRINTS" id="PR00111">
    <property type="entry name" value="ABHYDROLASE"/>
</dbReference>
<dbReference type="InterPro" id="IPR000073">
    <property type="entry name" value="AB_hydrolase_1"/>
</dbReference>
<sequence length="258" mass="27908">MNFINVNGTKLHYRFDGAADLPVLVLSHSLGTDLSMWDLQIPEFTQHFRVLRYDMRGHGASEATPGPYTIEQLAMDVVGLLDGLEIERANFCGISIGGMIGIWLAGHVPERLTKLALCNTVAYKGAPETFDSRIASVLMGGMDAVVNGSLKTCFSASFHDTAPSEVDKLRRMVLATSPEGYAACCAAIRDMDQRDTIGRITVPSLVIGGSEDLSMPSSVVQLLAEQIPGAEYLELAAAHLSNIEAAELFTAEIVKFMR</sequence>
<proteinExistence type="inferred from homology"/>
<name>A0ABS5NX32_9BACI</name>
<dbReference type="NCBIfam" id="TIGR02427">
    <property type="entry name" value="protocat_pcaD"/>
    <property type="match status" value="1"/>
</dbReference>
<evidence type="ECO:0000313" key="3">
    <source>
        <dbReference type="EMBL" id="MBS4192385.1"/>
    </source>
</evidence>
<comment type="similarity">
    <text evidence="1">Belongs to the AB hydrolase superfamily.</text>
</comment>
<comment type="caution">
    <text evidence="3">The sequence shown here is derived from an EMBL/GenBank/DDBJ whole genome shotgun (WGS) entry which is preliminary data.</text>
</comment>
<accession>A0ABS5NX32</accession>
<keyword evidence="3" id="KW-0378">Hydrolase</keyword>
<dbReference type="GO" id="GO:0047570">
    <property type="term" value="F:3-oxoadipate enol-lactonase activity"/>
    <property type="evidence" value="ECO:0007669"/>
    <property type="project" value="UniProtKB-EC"/>
</dbReference>
<dbReference type="EMBL" id="JAGYPM010000004">
    <property type="protein sequence ID" value="MBS4192385.1"/>
    <property type="molecule type" value="Genomic_DNA"/>
</dbReference>
<dbReference type="Pfam" id="PF00561">
    <property type="entry name" value="Abhydrolase_1"/>
    <property type="match status" value="1"/>
</dbReference>
<dbReference type="Proteomes" id="UP000681027">
    <property type="component" value="Unassembled WGS sequence"/>
</dbReference>
<evidence type="ECO:0000313" key="4">
    <source>
        <dbReference type="Proteomes" id="UP000681027"/>
    </source>
</evidence>
<dbReference type="EC" id="3.1.1.24" evidence="3"/>
<dbReference type="Gene3D" id="3.40.50.1820">
    <property type="entry name" value="alpha/beta hydrolase"/>
    <property type="match status" value="1"/>
</dbReference>
<dbReference type="RefSeq" id="WP_213103795.1">
    <property type="nucleotide sequence ID" value="NZ_JAGYPM010000004.1"/>
</dbReference>
<organism evidence="3 4">
    <name type="scientific">Cytobacillus citreus</name>
    <dbReference type="NCBI Taxonomy" id="2833586"/>
    <lineage>
        <taxon>Bacteria</taxon>
        <taxon>Bacillati</taxon>
        <taxon>Bacillota</taxon>
        <taxon>Bacilli</taxon>
        <taxon>Bacillales</taxon>
        <taxon>Bacillaceae</taxon>
        <taxon>Cytobacillus</taxon>
    </lineage>
</organism>
<feature type="domain" description="AB hydrolase-1" evidence="2">
    <location>
        <begin position="22"/>
        <end position="245"/>
    </location>
</feature>